<dbReference type="Proteomes" id="UP001217500">
    <property type="component" value="Chromosome"/>
</dbReference>
<dbReference type="SUPFAM" id="SSF53448">
    <property type="entry name" value="Nucleotide-diphospho-sugar transferases"/>
    <property type="match status" value="1"/>
</dbReference>
<dbReference type="Gene3D" id="3.90.550.10">
    <property type="entry name" value="Spore Coat Polysaccharide Biosynthesis Protein SpsA, Chain A"/>
    <property type="match status" value="1"/>
</dbReference>
<dbReference type="RefSeq" id="WP_289502587.1">
    <property type="nucleotide sequence ID" value="NZ_CP116805.1"/>
</dbReference>
<dbReference type="KEGG" id="gso:PH603_11040"/>
<dbReference type="EMBL" id="CP116805">
    <property type="protein sequence ID" value="WCL53075.1"/>
    <property type="molecule type" value="Genomic_DNA"/>
</dbReference>
<name>A0AAE9XS85_9PROT</name>
<dbReference type="InterPro" id="IPR029044">
    <property type="entry name" value="Nucleotide-diphossugar_trans"/>
</dbReference>
<reference evidence="1" key="1">
    <citation type="submission" date="2023-01" db="EMBL/GenBank/DDBJ databases">
        <title>The genome sequence of Kordiimonadaceae bacterium 6D33.</title>
        <authorList>
            <person name="Liu Y."/>
        </authorList>
    </citation>
    <scope>NUCLEOTIDE SEQUENCE</scope>
    <source>
        <strain evidence="1">6D33</strain>
    </source>
</reference>
<dbReference type="InterPro" id="IPR016873">
    <property type="entry name" value="Caps_polysacc_synth_BcbE_prd"/>
</dbReference>
<evidence type="ECO:0000313" key="2">
    <source>
        <dbReference type="Proteomes" id="UP001217500"/>
    </source>
</evidence>
<proteinExistence type="predicted"/>
<protein>
    <submittedName>
        <fullName evidence="1">Glycosyltransferase family 2 protein</fullName>
    </submittedName>
</protein>
<dbReference type="AlphaFoldDB" id="A0AAE9XS85"/>
<dbReference type="PIRSF" id="PIRSF028162">
    <property type="entry name" value="BcbE_prd"/>
    <property type="match status" value="1"/>
</dbReference>
<accession>A0AAE9XS85</accession>
<dbReference type="CDD" id="cd04183">
    <property type="entry name" value="GT2_BcE_like"/>
    <property type="match status" value="1"/>
</dbReference>
<evidence type="ECO:0000313" key="1">
    <source>
        <dbReference type="EMBL" id="WCL53075.1"/>
    </source>
</evidence>
<keyword evidence="2" id="KW-1185">Reference proteome</keyword>
<sequence length="252" mass="27534">MQIIITMAGFGSRFRDAGYDLPKYRIPVHGVPLFDWSLVSLSRFYPQVSRTVFIVRRADEAGDWILARAKALGVPDPVLVELDAPTKGQADSALLAGPHLKADLPILIYNIDTFTEPAALDPARVRGQGWIPCFPAAGESWSFVKADADGKALEVREKTRISDHATIGLYHFASFRLFEAAVVGTYGGGATEKGETYVAPVYNWLIEQGHEVFIDDLPFDAVRCLGVPADVSFEAGREAPAAIQDLQFKGKP</sequence>
<gene>
    <name evidence="1" type="ORF">PH603_11040</name>
</gene>
<organism evidence="1 2">
    <name type="scientific">Gimibacter soli</name>
    <dbReference type="NCBI Taxonomy" id="3024400"/>
    <lineage>
        <taxon>Bacteria</taxon>
        <taxon>Pseudomonadati</taxon>
        <taxon>Pseudomonadota</taxon>
        <taxon>Alphaproteobacteria</taxon>
        <taxon>Kordiimonadales</taxon>
        <taxon>Temperatibacteraceae</taxon>
        <taxon>Gimibacter</taxon>
    </lineage>
</organism>